<sequence>MKYRRLGRSGLFVSELCLGTMTFGRETDKETSIRMIHQFLDAGGNFIDTADVYADGRSEEIVGQAIKGRRSEVIVATKVRMKVGPHPNDAGYSRKRIMDGVEQSLRRLGTDYIDLYQLHVWVHLTPIEETLRTLDDLVSSGKVRYIGCSNFLAWQLMKALAYSDFNNYVRFISIQPQYSLVNREMDREVLSLCLEEEVGVIPWAPLAGGFLTGKYPRSKEKPNFGRFNNSSTGEYMWERKATDRNFKILDKVKSIADELGKTPAQVALNWLLCKEGITSPIFGARTPEQLEENLGSTGWRLSAEHFKALDEVSKLPSEYPNRFIDKFRRDVIYDNLEV</sequence>
<dbReference type="InterPro" id="IPR036812">
    <property type="entry name" value="NAD(P)_OxRdtase_dom_sf"/>
</dbReference>
<dbReference type="PANTHER" id="PTHR43364:SF4">
    <property type="entry name" value="NAD(P)-LINKED OXIDOREDUCTASE SUPERFAMILY PROTEIN"/>
    <property type="match status" value="1"/>
</dbReference>
<dbReference type="Pfam" id="PF00248">
    <property type="entry name" value="Aldo_ket_red"/>
    <property type="match status" value="1"/>
</dbReference>
<evidence type="ECO:0000256" key="1">
    <source>
        <dbReference type="ARBA" id="ARBA00023002"/>
    </source>
</evidence>
<dbReference type="Proteomes" id="UP000825179">
    <property type="component" value="Chromosome"/>
</dbReference>
<reference evidence="3 4" key="1">
    <citation type="journal article" date="2020" name="Extremophiles">
        <title>Genomic analysis of Caldalkalibacillus thermarum TA2.A1 reveals aerobic alkaliphilic metabolism and evolutionary hallmarks linking alkaliphilic bacteria and plant life.</title>
        <authorList>
            <person name="de Jong S.I."/>
            <person name="van den Broek M.A."/>
            <person name="Merkel A.Y."/>
            <person name="de la Torre Cortes P."/>
            <person name="Kalamorz F."/>
            <person name="Cook G.M."/>
            <person name="van Loosdrecht M.C.M."/>
            <person name="McMillan D.G.G."/>
        </authorList>
    </citation>
    <scope>NUCLEOTIDE SEQUENCE [LARGE SCALE GENOMIC DNA]</scope>
    <source>
        <strain evidence="3 4">TA2.A1</strain>
    </source>
</reference>
<evidence type="ECO:0000313" key="3">
    <source>
        <dbReference type="EMBL" id="QZT34544.1"/>
    </source>
</evidence>
<dbReference type="PANTHER" id="PTHR43364">
    <property type="entry name" value="NADH-SPECIFIC METHYLGLYOXAL REDUCTASE-RELATED"/>
    <property type="match status" value="1"/>
</dbReference>
<protein>
    <submittedName>
        <fullName evidence="3">Aldo/keto reductase</fullName>
    </submittedName>
</protein>
<name>A0A8X8IBE8_CALTT</name>
<dbReference type="RefSeq" id="WP_222822973.1">
    <property type="nucleotide sequence ID" value="NZ_CP082237.1"/>
</dbReference>
<dbReference type="SUPFAM" id="SSF51430">
    <property type="entry name" value="NAD(P)-linked oxidoreductase"/>
    <property type="match status" value="1"/>
</dbReference>
<dbReference type="GO" id="GO:0016491">
    <property type="term" value="F:oxidoreductase activity"/>
    <property type="evidence" value="ECO:0007669"/>
    <property type="project" value="UniProtKB-KW"/>
</dbReference>
<dbReference type="GO" id="GO:0005829">
    <property type="term" value="C:cytosol"/>
    <property type="evidence" value="ECO:0007669"/>
    <property type="project" value="TreeGrafter"/>
</dbReference>
<evidence type="ECO:0000259" key="2">
    <source>
        <dbReference type="Pfam" id="PF00248"/>
    </source>
</evidence>
<keyword evidence="1" id="KW-0560">Oxidoreductase</keyword>
<evidence type="ECO:0000313" key="4">
    <source>
        <dbReference type="Proteomes" id="UP000825179"/>
    </source>
</evidence>
<proteinExistence type="predicted"/>
<dbReference type="Gene3D" id="3.20.20.100">
    <property type="entry name" value="NADP-dependent oxidoreductase domain"/>
    <property type="match status" value="1"/>
</dbReference>
<feature type="domain" description="NADP-dependent oxidoreductase" evidence="2">
    <location>
        <begin position="15"/>
        <end position="313"/>
    </location>
</feature>
<gene>
    <name evidence="3" type="ORF">HUR95_03980</name>
</gene>
<dbReference type="KEGG" id="cthu:HUR95_03980"/>
<dbReference type="InterPro" id="IPR020471">
    <property type="entry name" value="AKR"/>
</dbReference>
<dbReference type="AlphaFoldDB" id="A0A8X8IBE8"/>
<keyword evidence="4" id="KW-1185">Reference proteome</keyword>
<dbReference type="CDD" id="cd19091">
    <property type="entry name" value="AKR_PsAKR"/>
    <property type="match status" value="1"/>
</dbReference>
<dbReference type="InterPro" id="IPR050523">
    <property type="entry name" value="AKR_Detox_Biosynth"/>
</dbReference>
<accession>A0A8X8IBE8</accession>
<dbReference type="FunFam" id="3.20.20.100:FF:000004">
    <property type="entry name" value="Oxidoreductase, aldo/keto reductase"/>
    <property type="match status" value="1"/>
</dbReference>
<dbReference type="PRINTS" id="PR00069">
    <property type="entry name" value="ALDKETRDTASE"/>
</dbReference>
<dbReference type="EMBL" id="CP082237">
    <property type="protein sequence ID" value="QZT34544.1"/>
    <property type="molecule type" value="Genomic_DNA"/>
</dbReference>
<organism evidence="3 4">
    <name type="scientific">Caldalkalibacillus thermarum (strain TA2.A1)</name>
    <dbReference type="NCBI Taxonomy" id="986075"/>
    <lineage>
        <taxon>Bacteria</taxon>
        <taxon>Bacillati</taxon>
        <taxon>Bacillota</taxon>
        <taxon>Bacilli</taxon>
        <taxon>Bacillales</taxon>
        <taxon>Bacillaceae</taxon>
        <taxon>Caldalkalibacillus</taxon>
    </lineage>
</organism>
<dbReference type="InterPro" id="IPR023210">
    <property type="entry name" value="NADP_OxRdtase_dom"/>
</dbReference>